<evidence type="ECO:0000313" key="3">
    <source>
        <dbReference type="Proteomes" id="UP000828390"/>
    </source>
</evidence>
<dbReference type="EMBL" id="JAIWYP010000004">
    <property type="protein sequence ID" value="KAH3832028.1"/>
    <property type="molecule type" value="Genomic_DNA"/>
</dbReference>
<protein>
    <submittedName>
        <fullName evidence="2">Uncharacterized protein</fullName>
    </submittedName>
</protein>
<sequence length="251" mass="28469">MSLIRVCGILGMLQIVASFSVTARRQPSGNDGIPELIIFQCDFPIWIRDFYDRLMPDINEEIKSEPGEFCSNISWTDMNSTPWNLAYRRVESFLIGGRSGYNNQLVMNDIEGGYLGRNFKNIVNLEISDLPLKNVTKQLFEGMNRLKHLTFKVKVDFFPLDTFSGLSQLVWFSFEDSMLREISSAHFCRNNQLVFSQLSRNFITTVNGNLTQNCSGSTINSLDLGGNNFSSLTAGMFKDYNVNGVLQISNY</sequence>
<reference evidence="2" key="2">
    <citation type="submission" date="2020-11" db="EMBL/GenBank/DDBJ databases">
        <authorList>
            <person name="McCartney M.A."/>
            <person name="Auch B."/>
            <person name="Kono T."/>
            <person name="Mallez S."/>
            <person name="Becker A."/>
            <person name="Gohl D.M."/>
            <person name="Silverstein K.A.T."/>
            <person name="Koren S."/>
            <person name="Bechman K.B."/>
            <person name="Herman A."/>
            <person name="Abrahante J.E."/>
            <person name="Garbe J."/>
        </authorList>
    </citation>
    <scope>NUCLEOTIDE SEQUENCE</scope>
    <source>
        <strain evidence="2">Duluth1</strain>
        <tissue evidence="2">Whole animal</tissue>
    </source>
</reference>
<feature type="chain" id="PRO_5038845704" evidence="1">
    <location>
        <begin position="19"/>
        <end position="251"/>
    </location>
</feature>
<organism evidence="2 3">
    <name type="scientific">Dreissena polymorpha</name>
    <name type="common">Zebra mussel</name>
    <name type="synonym">Mytilus polymorpha</name>
    <dbReference type="NCBI Taxonomy" id="45954"/>
    <lineage>
        <taxon>Eukaryota</taxon>
        <taxon>Metazoa</taxon>
        <taxon>Spiralia</taxon>
        <taxon>Lophotrochozoa</taxon>
        <taxon>Mollusca</taxon>
        <taxon>Bivalvia</taxon>
        <taxon>Autobranchia</taxon>
        <taxon>Heteroconchia</taxon>
        <taxon>Euheterodonta</taxon>
        <taxon>Imparidentia</taxon>
        <taxon>Neoheterodontei</taxon>
        <taxon>Myida</taxon>
        <taxon>Dreissenoidea</taxon>
        <taxon>Dreissenidae</taxon>
        <taxon>Dreissena</taxon>
    </lineage>
</organism>
<dbReference type="Gene3D" id="3.80.10.10">
    <property type="entry name" value="Ribonuclease Inhibitor"/>
    <property type="match status" value="1"/>
</dbReference>
<reference evidence="2" key="1">
    <citation type="journal article" date="2019" name="bioRxiv">
        <title>The Genome of the Zebra Mussel, Dreissena polymorpha: A Resource for Invasive Species Research.</title>
        <authorList>
            <person name="McCartney M.A."/>
            <person name="Auch B."/>
            <person name="Kono T."/>
            <person name="Mallez S."/>
            <person name="Zhang Y."/>
            <person name="Obille A."/>
            <person name="Becker A."/>
            <person name="Abrahante J.E."/>
            <person name="Garbe J."/>
            <person name="Badalamenti J.P."/>
            <person name="Herman A."/>
            <person name="Mangelson H."/>
            <person name="Liachko I."/>
            <person name="Sullivan S."/>
            <person name="Sone E.D."/>
            <person name="Koren S."/>
            <person name="Silverstein K.A.T."/>
            <person name="Beckman K.B."/>
            <person name="Gohl D.M."/>
        </authorList>
    </citation>
    <scope>NUCLEOTIDE SEQUENCE</scope>
    <source>
        <strain evidence="2">Duluth1</strain>
        <tissue evidence="2">Whole animal</tissue>
    </source>
</reference>
<feature type="signal peptide" evidence="1">
    <location>
        <begin position="1"/>
        <end position="18"/>
    </location>
</feature>
<dbReference type="Proteomes" id="UP000828390">
    <property type="component" value="Unassembled WGS sequence"/>
</dbReference>
<name>A0A9D4HBD1_DREPO</name>
<keyword evidence="1" id="KW-0732">Signal</keyword>
<evidence type="ECO:0000313" key="2">
    <source>
        <dbReference type="EMBL" id="KAH3832028.1"/>
    </source>
</evidence>
<evidence type="ECO:0000256" key="1">
    <source>
        <dbReference type="SAM" id="SignalP"/>
    </source>
</evidence>
<keyword evidence="3" id="KW-1185">Reference proteome</keyword>
<dbReference type="InterPro" id="IPR032675">
    <property type="entry name" value="LRR_dom_sf"/>
</dbReference>
<dbReference type="AlphaFoldDB" id="A0A9D4HBD1"/>
<proteinExistence type="predicted"/>
<dbReference type="SUPFAM" id="SSF52058">
    <property type="entry name" value="L domain-like"/>
    <property type="match status" value="1"/>
</dbReference>
<gene>
    <name evidence="2" type="ORF">DPMN_105302</name>
</gene>
<comment type="caution">
    <text evidence="2">The sequence shown here is derived from an EMBL/GenBank/DDBJ whole genome shotgun (WGS) entry which is preliminary data.</text>
</comment>
<accession>A0A9D4HBD1</accession>